<feature type="compositionally biased region" description="Low complexity" evidence="1">
    <location>
        <begin position="27"/>
        <end position="41"/>
    </location>
</feature>
<evidence type="ECO:0000313" key="4">
    <source>
        <dbReference type="Proteomes" id="UP000320762"/>
    </source>
</evidence>
<comment type="caution">
    <text evidence="3">The sequence shown here is derived from an EMBL/GenBank/DDBJ whole genome shotgun (WGS) entry which is preliminary data.</text>
</comment>
<dbReference type="EMBL" id="VDMD01000054">
    <property type="protein sequence ID" value="TRM57000.1"/>
    <property type="molecule type" value="Genomic_DNA"/>
</dbReference>
<dbReference type="Proteomes" id="UP000320762">
    <property type="component" value="Unassembled WGS sequence"/>
</dbReference>
<feature type="transmembrane region" description="Helical" evidence="2">
    <location>
        <begin position="118"/>
        <end position="141"/>
    </location>
</feature>
<accession>A0A550BWS8</accession>
<gene>
    <name evidence="3" type="ORF">BD626DRAFT_412743</name>
</gene>
<protein>
    <submittedName>
        <fullName evidence="3">Uncharacterized protein</fullName>
    </submittedName>
</protein>
<reference evidence="3 4" key="1">
    <citation type="journal article" date="2019" name="New Phytol.">
        <title>Comparative genomics reveals unique wood-decay strategies and fruiting body development in the Schizophyllaceae.</title>
        <authorList>
            <person name="Almasi E."/>
            <person name="Sahu N."/>
            <person name="Krizsan K."/>
            <person name="Balint B."/>
            <person name="Kovacs G.M."/>
            <person name="Kiss B."/>
            <person name="Cseklye J."/>
            <person name="Drula E."/>
            <person name="Henrissat B."/>
            <person name="Nagy I."/>
            <person name="Chovatia M."/>
            <person name="Adam C."/>
            <person name="LaButti K."/>
            <person name="Lipzen A."/>
            <person name="Riley R."/>
            <person name="Grigoriev I.V."/>
            <person name="Nagy L.G."/>
        </authorList>
    </citation>
    <scope>NUCLEOTIDE SEQUENCE [LARGE SCALE GENOMIC DNA]</scope>
    <source>
        <strain evidence="3 4">NL-1724</strain>
    </source>
</reference>
<evidence type="ECO:0000256" key="2">
    <source>
        <dbReference type="SAM" id="Phobius"/>
    </source>
</evidence>
<keyword evidence="2" id="KW-0812">Transmembrane</keyword>
<evidence type="ECO:0000256" key="1">
    <source>
        <dbReference type="SAM" id="MobiDB-lite"/>
    </source>
</evidence>
<keyword evidence="2" id="KW-0472">Membrane</keyword>
<name>A0A550BWS8_9AGAR</name>
<evidence type="ECO:0000313" key="3">
    <source>
        <dbReference type="EMBL" id="TRM57000.1"/>
    </source>
</evidence>
<feature type="transmembrane region" description="Helical" evidence="2">
    <location>
        <begin position="86"/>
        <end position="106"/>
    </location>
</feature>
<proteinExistence type="predicted"/>
<feature type="region of interest" description="Disordered" evidence="1">
    <location>
        <begin position="27"/>
        <end position="57"/>
    </location>
</feature>
<sequence>MTTAGAVPPTFRSGFICDSSSLGDFTAARSPASPTLPATPSYPDLTPPPKPAARSPAERTLRELQSTARRLLDDPDLTQTSAFVKVAPLVAFVYLFAAGAAGLRFADTLKGLDASQGTLCALVLGGGLAFLIGGLFALGLLRACIFGVASTARALAETDVSEWLGGGPRLMDYEVLFGGFTISTEKQ</sequence>
<keyword evidence="4" id="KW-1185">Reference proteome</keyword>
<dbReference type="OrthoDB" id="2987528at2759"/>
<keyword evidence="2" id="KW-1133">Transmembrane helix</keyword>
<organism evidence="3 4">
    <name type="scientific">Schizophyllum amplum</name>
    <dbReference type="NCBI Taxonomy" id="97359"/>
    <lineage>
        <taxon>Eukaryota</taxon>
        <taxon>Fungi</taxon>
        <taxon>Dikarya</taxon>
        <taxon>Basidiomycota</taxon>
        <taxon>Agaricomycotina</taxon>
        <taxon>Agaricomycetes</taxon>
        <taxon>Agaricomycetidae</taxon>
        <taxon>Agaricales</taxon>
        <taxon>Schizophyllaceae</taxon>
        <taxon>Schizophyllum</taxon>
    </lineage>
</organism>
<dbReference type="AlphaFoldDB" id="A0A550BWS8"/>